<evidence type="ECO:0000256" key="2">
    <source>
        <dbReference type="ARBA" id="ARBA00022679"/>
    </source>
</evidence>
<sequence length="418" mass="45945">MPRQDADRTNPPPSACRTGPPLPGFVEKKLQKCEEETFRPRKNHKPLVLGNVVPGPGAIILQSNDYLNISKHPGIIDAQVSVLSEQGKDLVMSAVFMHEGTSKQRFEKAMGEFAGFENSILCQSGWAANVGLLQVIGDESIPVYIDFFTHMSLWEGIKTAGAPAISFRHNDYRHLERLVKEHGPGIILVDSLYSTIGDIAPLPEIVGIGRRYGCAIVVDESHSLGTHGEHGAGLVNQYGLTGDVHFITGSLAKAFAGRAGIILCSDHFARYYPYLAFPAIFSSTLLPYEIAGLHKTLEVIKAGDDRRVRLHEKSAFLRDGLRQLGYNIASSSQIIAVESGFEHDTEAFRDALEERNVFGSVFLTPATPKNRSLMRFSLHCDITPAELEYVLNVCAEVRDEVGMWEWKSTIKGGGRGKS</sequence>
<name>A0A831SRP8_PROAE</name>
<dbReference type="EMBL" id="DSBW01000085">
    <property type="protein sequence ID" value="HED30813.1"/>
    <property type="molecule type" value="Genomic_DNA"/>
</dbReference>
<dbReference type="SUPFAM" id="SSF53383">
    <property type="entry name" value="PLP-dependent transferases"/>
    <property type="match status" value="1"/>
</dbReference>
<keyword evidence="2" id="KW-0808">Transferase</keyword>
<dbReference type="InterPro" id="IPR015424">
    <property type="entry name" value="PyrdxlP-dep_Trfase"/>
</dbReference>
<evidence type="ECO:0000259" key="5">
    <source>
        <dbReference type="Pfam" id="PF00155"/>
    </source>
</evidence>
<evidence type="ECO:0000256" key="3">
    <source>
        <dbReference type="ARBA" id="ARBA00022898"/>
    </source>
</evidence>
<dbReference type="InterPro" id="IPR050087">
    <property type="entry name" value="AON_synthase_class-II"/>
</dbReference>
<gene>
    <name evidence="6" type="ORF">ENN50_03825</name>
</gene>
<comment type="cofactor">
    <cofactor evidence="1">
        <name>pyridoxal 5'-phosphate</name>
        <dbReference type="ChEBI" id="CHEBI:597326"/>
    </cofactor>
</comment>
<feature type="domain" description="Aminotransferase class I/classII large" evidence="5">
    <location>
        <begin position="59"/>
        <end position="392"/>
    </location>
</feature>
<dbReference type="Gene3D" id="3.90.1150.10">
    <property type="entry name" value="Aspartate Aminotransferase, domain 1"/>
    <property type="match status" value="1"/>
</dbReference>
<dbReference type="InterPro" id="IPR015421">
    <property type="entry name" value="PyrdxlP-dep_Trfase_major"/>
</dbReference>
<dbReference type="GO" id="GO:0008710">
    <property type="term" value="F:8-amino-7-oxononanoate synthase activity"/>
    <property type="evidence" value="ECO:0007669"/>
    <property type="project" value="TreeGrafter"/>
</dbReference>
<keyword evidence="3" id="KW-0663">Pyridoxal phosphate</keyword>
<protein>
    <submittedName>
        <fullName evidence="6">Quorum-sensing autoinducer synthase</fullName>
    </submittedName>
</protein>
<organism evidence="6">
    <name type="scientific">Prosthecochloris aestuarii</name>
    <dbReference type="NCBI Taxonomy" id="1102"/>
    <lineage>
        <taxon>Bacteria</taxon>
        <taxon>Pseudomonadati</taxon>
        <taxon>Chlorobiota</taxon>
        <taxon>Chlorobiia</taxon>
        <taxon>Chlorobiales</taxon>
        <taxon>Chlorobiaceae</taxon>
        <taxon>Prosthecochloris</taxon>
    </lineage>
</organism>
<dbReference type="Pfam" id="PF00155">
    <property type="entry name" value="Aminotran_1_2"/>
    <property type="match status" value="1"/>
</dbReference>
<dbReference type="InterPro" id="IPR015422">
    <property type="entry name" value="PyrdxlP-dep_Trfase_small"/>
</dbReference>
<dbReference type="GO" id="GO:0009102">
    <property type="term" value="P:biotin biosynthetic process"/>
    <property type="evidence" value="ECO:0007669"/>
    <property type="project" value="TreeGrafter"/>
</dbReference>
<dbReference type="NCBIfam" id="NF005526">
    <property type="entry name" value="PRK07179.1"/>
    <property type="match status" value="1"/>
</dbReference>
<comment type="caution">
    <text evidence="6">The sequence shown here is derived from an EMBL/GenBank/DDBJ whole genome shotgun (WGS) entry which is preliminary data.</text>
</comment>
<feature type="region of interest" description="Disordered" evidence="4">
    <location>
        <begin position="1"/>
        <end position="23"/>
    </location>
</feature>
<dbReference type="InterPro" id="IPR004839">
    <property type="entry name" value="Aminotransferase_I/II_large"/>
</dbReference>
<reference evidence="6" key="1">
    <citation type="journal article" date="2020" name="mSystems">
        <title>Genome- and Community-Level Interaction Insights into Carbon Utilization and Element Cycling Functions of Hydrothermarchaeota in Hydrothermal Sediment.</title>
        <authorList>
            <person name="Zhou Z."/>
            <person name="Liu Y."/>
            <person name="Xu W."/>
            <person name="Pan J."/>
            <person name="Luo Z.H."/>
            <person name="Li M."/>
        </authorList>
    </citation>
    <scope>NUCLEOTIDE SEQUENCE [LARGE SCALE GENOMIC DNA]</scope>
    <source>
        <strain evidence="6">SpSt-1181</strain>
    </source>
</reference>
<dbReference type="GO" id="GO:0030170">
    <property type="term" value="F:pyridoxal phosphate binding"/>
    <property type="evidence" value="ECO:0007669"/>
    <property type="project" value="InterPro"/>
</dbReference>
<dbReference type="PANTHER" id="PTHR13693:SF100">
    <property type="entry name" value="8-AMINO-7-OXONONANOATE SYNTHASE"/>
    <property type="match status" value="1"/>
</dbReference>
<proteinExistence type="predicted"/>
<accession>A0A831SRP8</accession>
<dbReference type="AlphaFoldDB" id="A0A831SRP8"/>
<evidence type="ECO:0000313" key="6">
    <source>
        <dbReference type="EMBL" id="HED30813.1"/>
    </source>
</evidence>
<dbReference type="PANTHER" id="PTHR13693">
    <property type="entry name" value="CLASS II AMINOTRANSFERASE/8-AMINO-7-OXONONANOATE SYNTHASE"/>
    <property type="match status" value="1"/>
</dbReference>
<evidence type="ECO:0000256" key="4">
    <source>
        <dbReference type="SAM" id="MobiDB-lite"/>
    </source>
</evidence>
<evidence type="ECO:0000256" key="1">
    <source>
        <dbReference type="ARBA" id="ARBA00001933"/>
    </source>
</evidence>
<dbReference type="Proteomes" id="UP000886335">
    <property type="component" value="Unassembled WGS sequence"/>
</dbReference>
<dbReference type="Gene3D" id="3.40.640.10">
    <property type="entry name" value="Type I PLP-dependent aspartate aminotransferase-like (Major domain)"/>
    <property type="match status" value="1"/>
</dbReference>